<feature type="binding site" evidence="9">
    <location>
        <position position="69"/>
    </location>
    <ligand>
        <name>Mg(2+)</name>
        <dbReference type="ChEBI" id="CHEBI:18420"/>
        <note>catalytic</note>
    </ligand>
</feature>
<dbReference type="Proteomes" id="UP000004668">
    <property type="component" value="Unassembled WGS sequence"/>
</dbReference>
<comment type="similarity">
    <text evidence="2 9">Belongs to the CRISPR-associated endoribonuclease Cas2 protein family.</text>
</comment>
<evidence type="ECO:0000313" key="11">
    <source>
        <dbReference type="EMBL" id="EGE36905.1"/>
    </source>
</evidence>
<dbReference type="GO" id="GO:0051607">
    <property type="term" value="P:defense response to virus"/>
    <property type="evidence" value="ECO:0007669"/>
    <property type="project" value="UniProtKB-UniRule"/>
</dbReference>
<keyword evidence="4 9" id="KW-0479">Metal-binding</keyword>
<dbReference type="NCBIfam" id="TIGR01573">
    <property type="entry name" value="cas2"/>
    <property type="match status" value="1"/>
</dbReference>
<gene>
    <name evidence="9" type="primary">cas2</name>
    <name evidence="11" type="ORF">HMPREF0059_02267</name>
</gene>
<dbReference type="Pfam" id="PF09827">
    <property type="entry name" value="CRISPR_Cas2"/>
    <property type="match status" value="1"/>
</dbReference>
<dbReference type="SUPFAM" id="SSF143430">
    <property type="entry name" value="TTP0101/SSO1404-like"/>
    <property type="match status" value="1"/>
</dbReference>
<evidence type="ECO:0000256" key="4">
    <source>
        <dbReference type="ARBA" id="ARBA00022723"/>
    </source>
</evidence>
<dbReference type="InterPro" id="IPR019199">
    <property type="entry name" value="Virulence_VapD/CRISPR_Cas2"/>
</dbReference>
<dbReference type="GO" id="GO:0016787">
    <property type="term" value="F:hydrolase activity"/>
    <property type="evidence" value="ECO:0007669"/>
    <property type="project" value="UniProtKB-KW"/>
</dbReference>
<dbReference type="eggNOG" id="COG1343">
    <property type="taxonomic scope" value="Bacteria"/>
</dbReference>
<dbReference type="EMBL" id="ACRE02000037">
    <property type="protein sequence ID" value="EGE36905.1"/>
    <property type="molecule type" value="Genomic_DNA"/>
</dbReference>
<comment type="caution">
    <text evidence="11">The sequence shown here is derived from an EMBL/GenBank/DDBJ whole genome shotgun (WGS) entry which is preliminary data.</text>
</comment>
<evidence type="ECO:0000313" key="12">
    <source>
        <dbReference type="Proteomes" id="UP000004668"/>
    </source>
</evidence>
<keyword evidence="3 9" id="KW-0540">Nuclease</keyword>
<comment type="function">
    <text evidence="9">CRISPR (clustered regularly interspaced short palindromic repeat), is an adaptive immune system that provides protection against mobile genetic elements (viruses, transposable elements and conjugative plasmids). CRISPR clusters contain sequences complementary to antecedent mobile elements and target invading nucleic acids. CRISPR clusters are transcribed and processed into CRISPR RNA (crRNA). Functions as a ssRNA-specific endoribonuclease. Involved in the integration of spacer DNA into the CRISPR cassette.</text>
</comment>
<keyword evidence="5 9" id="KW-0255">Endonuclease</keyword>
<dbReference type="Gene3D" id="3.30.70.240">
    <property type="match status" value="1"/>
</dbReference>
<accession>F2V0Q7</accession>
<feature type="region of interest" description="Disordered" evidence="10">
    <location>
        <begin position="1"/>
        <end position="21"/>
    </location>
</feature>
<name>F2V0Q7_ACTVI</name>
<dbReference type="EC" id="3.1.-.-" evidence="9"/>
<dbReference type="CDD" id="cd09725">
    <property type="entry name" value="Cas2_I_II_III"/>
    <property type="match status" value="1"/>
</dbReference>
<comment type="cofactor">
    <cofactor evidence="1 9">
        <name>Mg(2+)</name>
        <dbReference type="ChEBI" id="CHEBI:18420"/>
    </cofactor>
</comment>
<comment type="subunit">
    <text evidence="9">Homodimer, forms a heterotetramer with a Cas1 homodimer.</text>
</comment>
<evidence type="ECO:0000256" key="8">
    <source>
        <dbReference type="ARBA" id="ARBA00023118"/>
    </source>
</evidence>
<dbReference type="PANTHER" id="PTHR34405:SF3">
    <property type="entry name" value="CRISPR-ASSOCIATED ENDORIBONUCLEASE CAS2 3"/>
    <property type="match status" value="1"/>
</dbReference>
<dbReference type="InterPro" id="IPR021127">
    <property type="entry name" value="CRISPR_associated_Cas2"/>
</dbReference>
<evidence type="ECO:0000256" key="3">
    <source>
        <dbReference type="ARBA" id="ARBA00022722"/>
    </source>
</evidence>
<proteinExistence type="inferred from homology"/>
<keyword evidence="8 9" id="KW-0051">Antiviral defense</keyword>
<dbReference type="PANTHER" id="PTHR34405">
    <property type="entry name" value="CRISPR-ASSOCIATED ENDORIBONUCLEASE CAS2"/>
    <property type="match status" value="1"/>
</dbReference>
<dbReference type="HAMAP" id="MF_01471">
    <property type="entry name" value="Cas2"/>
    <property type="match status" value="1"/>
</dbReference>
<evidence type="ECO:0000256" key="2">
    <source>
        <dbReference type="ARBA" id="ARBA00009959"/>
    </source>
</evidence>
<dbReference type="GO" id="GO:0004521">
    <property type="term" value="F:RNA endonuclease activity"/>
    <property type="evidence" value="ECO:0007669"/>
    <property type="project" value="InterPro"/>
</dbReference>
<dbReference type="HOGENOM" id="CLU_1700500_0_0_11"/>
<evidence type="ECO:0000256" key="6">
    <source>
        <dbReference type="ARBA" id="ARBA00022801"/>
    </source>
</evidence>
<evidence type="ECO:0000256" key="7">
    <source>
        <dbReference type="ARBA" id="ARBA00022842"/>
    </source>
</evidence>
<evidence type="ECO:0000256" key="1">
    <source>
        <dbReference type="ARBA" id="ARBA00001946"/>
    </source>
</evidence>
<protein>
    <recommendedName>
        <fullName evidence="9">CRISPR-associated endoribonuclease Cas2</fullName>
        <ecNumber evidence="9">3.1.-.-</ecNumber>
    </recommendedName>
</protein>
<dbReference type="GO" id="GO:0046872">
    <property type="term" value="F:metal ion binding"/>
    <property type="evidence" value="ECO:0007669"/>
    <property type="project" value="UniProtKB-UniRule"/>
</dbReference>
<evidence type="ECO:0000256" key="10">
    <source>
        <dbReference type="SAM" id="MobiDB-lite"/>
    </source>
</evidence>
<sequence length="154" mass="17328">MAEQQGQEDARRRLRGDAPAAGQGRHARLLGHLAPPYPPWCPAPREGHHRTRLRVDRCVMAMIVILAYDIASDTRRARLAAALEGWGYRLQESVFQLRLEPAELDEVRRQVTEIINQADDVIHLYPLCDSCLARSEVHGTAPALDDAGLYRGVW</sequence>
<organism evidence="11 12">
    <name type="scientific">Actinomyces viscosus C505</name>
    <dbReference type="NCBI Taxonomy" id="562973"/>
    <lineage>
        <taxon>Bacteria</taxon>
        <taxon>Bacillati</taxon>
        <taxon>Actinomycetota</taxon>
        <taxon>Actinomycetes</taxon>
        <taxon>Actinomycetales</taxon>
        <taxon>Actinomycetaceae</taxon>
        <taxon>Actinomyces</taxon>
    </lineage>
</organism>
<reference evidence="11 12" key="2">
    <citation type="submission" date="2011-10" db="EMBL/GenBank/DDBJ databases">
        <title>The Genome Sequence of Actinomyces viscosus C505.</title>
        <authorList>
            <consortium name="The Broad Institute Genome Sequencing Platform"/>
            <consortium name="The Broad Institute Genome Sequencing Center for Infectious Disease"/>
            <person name="Earl A."/>
            <person name="Ward D."/>
            <person name="Feldgarden M."/>
            <person name="Gevers D."/>
            <person name="Sibley C.D."/>
            <person name="Field T.R."/>
            <person name="Grinwis M."/>
            <person name="Eshaghurshan C.S."/>
            <person name="Surette M.G."/>
            <person name="Young S.K."/>
            <person name="Zeng Q."/>
            <person name="Gargeya S."/>
            <person name="Fitzgerald M."/>
            <person name="Haas B."/>
            <person name="Abouelleil A."/>
            <person name="Alvarado L."/>
            <person name="Arachchi H.M."/>
            <person name="Berlin A."/>
            <person name="Brown A."/>
            <person name="Chapman S.B."/>
            <person name="Chen Z."/>
            <person name="Dunbar C."/>
            <person name="Freedman E."/>
            <person name="Gearin G."/>
            <person name="Goldberg J."/>
            <person name="Griggs A."/>
            <person name="Gujja S."/>
            <person name="Heiman D."/>
            <person name="Howarth C."/>
            <person name="Larson L."/>
            <person name="Lui A."/>
            <person name="MacDonald P.J.P."/>
            <person name="Montmayeur A."/>
            <person name="Murphy C."/>
            <person name="Neiman D."/>
            <person name="Pearson M."/>
            <person name="Priest M."/>
            <person name="Roberts A."/>
            <person name="Saif S."/>
            <person name="Shea T."/>
            <person name="Shenoy N."/>
            <person name="Sisk P."/>
            <person name="Stolte C."/>
            <person name="Sykes S."/>
            <person name="Wortman J."/>
            <person name="Nusbaum C."/>
            <person name="Birren B."/>
        </authorList>
    </citation>
    <scope>NUCLEOTIDE SEQUENCE [LARGE SCALE GENOMIC DNA]</scope>
    <source>
        <strain evidence="11 12">C505</strain>
    </source>
</reference>
<evidence type="ECO:0000256" key="9">
    <source>
        <dbReference type="HAMAP-Rule" id="MF_01471"/>
    </source>
</evidence>
<reference evidence="12" key="1">
    <citation type="submission" date="2010-02" db="EMBL/GenBank/DDBJ databases">
        <title>The Genome Sequence of Prevotella oris strain C735.</title>
        <authorList>
            <consortium name="The Broad Institute Genome Sequencing Platform"/>
            <person name="Ward D."/>
            <person name="Feldgarden M."/>
            <person name="Earl A."/>
            <person name="Young S.K."/>
            <person name="Zeng Q."/>
            <person name="Koehrsen M."/>
            <person name="Alvarado L."/>
            <person name="Berlin A."/>
            <person name="Bochicchio J."/>
            <person name="Borenstein D."/>
            <person name="Chapman S.B."/>
            <person name="Chen Z."/>
            <person name="Engels R."/>
            <person name="Freedman E."/>
            <person name="Gellesch M."/>
            <person name="Goldberg J."/>
            <person name="Griggs A."/>
            <person name="Gujja S."/>
            <person name="Heilman E."/>
            <person name="Heiman D."/>
            <person name="Hepburn T."/>
            <person name="Howarth C."/>
            <person name="Jen D."/>
            <person name="Larson L."/>
            <person name="Mehta T."/>
            <person name="Park D."/>
            <person name="Pearson M."/>
            <person name="Roberts A."/>
            <person name="Saif S."/>
            <person name="Shea T."/>
            <person name="Shenoy N."/>
            <person name="Sisk P."/>
            <person name="Stolte C."/>
            <person name="Sykes S."/>
            <person name="Thomson T."/>
            <person name="Walk T."/>
            <person name="White J."/>
            <person name="Yandava C."/>
            <person name="Sibley C.D."/>
            <person name="Field T.R."/>
            <person name="Grinwis M."/>
            <person name="Eshaghurshan C.S."/>
            <person name="Surette M.G."/>
            <person name="Haas B."/>
            <person name="Nusbaum C."/>
            <person name="Birren B."/>
        </authorList>
    </citation>
    <scope>NUCLEOTIDE SEQUENCE [LARGE SCALE GENOMIC DNA]</scope>
    <source>
        <strain evidence="12">C505</strain>
    </source>
</reference>
<dbReference type="GO" id="GO:0043571">
    <property type="term" value="P:maintenance of CRISPR repeat elements"/>
    <property type="evidence" value="ECO:0007669"/>
    <property type="project" value="UniProtKB-UniRule"/>
</dbReference>
<dbReference type="AlphaFoldDB" id="F2V0Q7"/>
<keyword evidence="7 9" id="KW-0460">Magnesium</keyword>
<evidence type="ECO:0000256" key="5">
    <source>
        <dbReference type="ARBA" id="ARBA00022759"/>
    </source>
</evidence>
<keyword evidence="6 9" id="KW-0378">Hydrolase</keyword>